<protein>
    <submittedName>
        <fullName evidence="3">Family 16 glycosylhydrolase</fullName>
    </submittedName>
</protein>
<dbReference type="RefSeq" id="WP_173948573.1">
    <property type="nucleotide sequence ID" value="NZ_CP102845.1"/>
</dbReference>
<dbReference type="Pfam" id="PF00722">
    <property type="entry name" value="Glyco_hydro_16"/>
    <property type="match status" value="1"/>
</dbReference>
<dbReference type="InterPro" id="IPR000757">
    <property type="entry name" value="Beta-glucanase-like"/>
</dbReference>
<evidence type="ECO:0000256" key="1">
    <source>
        <dbReference type="ARBA" id="ARBA00006865"/>
    </source>
</evidence>
<keyword evidence="4" id="KW-1185">Reference proteome</keyword>
<dbReference type="InterPro" id="IPR013320">
    <property type="entry name" value="ConA-like_dom_sf"/>
</dbReference>
<dbReference type="Gene3D" id="2.150.10.10">
    <property type="entry name" value="Serralysin-like metalloprotease, C-terminal"/>
    <property type="match status" value="3"/>
</dbReference>
<gene>
    <name evidence="3" type="ORF">HPT29_017995</name>
</gene>
<dbReference type="SUPFAM" id="SSF51120">
    <property type="entry name" value="beta-Roll"/>
    <property type="match status" value="3"/>
</dbReference>
<reference evidence="3" key="1">
    <citation type="submission" date="2022-08" db="EMBL/GenBank/DDBJ databases">
        <title>Microvirga terrae sp. nov., isolated from soil.</title>
        <authorList>
            <person name="Kim K.H."/>
            <person name="Seo Y.L."/>
            <person name="Kim J.M."/>
            <person name="Lee J.K."/>
            <person name="Han D.M."/>
            <person name="Jeon C.O."/>
        </authorList>
    </citation>
    <scope>NUCLEOTIDE SEQUENCE</scope>
    <source>
        <strain evidence="3">R24</strain>
    </source>
</reference>
<sequence length="999" mass="106394">MAQYFNAFGAVIGTNSKIIKSFYASANQQVLNGTSSNDALWDETKVGVTLAGGAGNDTYYITSGTNKIIEQASGGDDTIVTWMSYSLPKEIEHLVVNADLRYGYGNDLDNIISGDAGRQTLDGGAGNDVLIGGGGSDTFSISKGNGSDVIVDFQGGTGGDVVRLTNYGFSTLASVRNAMTQMGADVKLALGNGEILIFRNQTVSQFTSDNFALSIDTSGMRLLFSDEFNTNLSLLNGSSGTWKTTYYWGDRTLGGNKEQQFYVDPTYKSLGLNPFSVADGALTITAQRASPEVQAQISNLPYTSGVITSEQSFSMQYGYFEMRAELPAGQGLWPAFWMLPINGDWPPELDIMEVLGNDPTMLYTTVHTKETGSHKSVGLGSGVADTSSGYHSYGVKWTAEKITWYFDGVKVFESATPADLHQPMYMIANLAVGGWAGSPGADSIFPAEMKIDYIRAYQLPVDHSVVTEAPATWVPLSQLTFGTVDGTGAPVVWSYSNTMSATQQKMKLGSDWSRIASGNALDNWIEGGVGQYQEYDGNGGNDVLKGGAGTDVFKIQNGDGNDTILDFSNVPGNRDKVYLDGFHFRHFEDVKPFLTQVGADVFLRLDADQALKFANITIDKLSAEQFAFFNPVSLANGPTLTATQPVTSTQTTNITQPVPNRVATITGDFSRTIIEDSAAVLKASGKLTVSDLDPGEAGVQSGTLTSALGTFVITADGSWSYSADNALSSIQSLNNGQQLIDTFEVQSIDGSAHTSIAITIQGLNEAPLQPLQTKPTPAINAHVLNSKGKALPFGAAPTKSLYASGSALSGTSNDDALWGKNDVKTVMAGGAGDDLYYVKTPQSKVSEHAGGGIDTVYTWMSYTLSSNVENLTLMAKGVVGTGNALDNIMIGSSGSQTFDGRGGNDVLKGGSGRDFYKFHKSSGHDLVLDFQDARSGDQDIIMVSKGLFADFKAVRKASSVIDADKDGRVDDVFIKGPAQSLVLLNTKMAMLGADDFRFF</sequence>
<evidence type="ECO:0000313" key="3">
    <source>
        <dbReference type="EMBL" id="UVF18388.1"/>
    </source>
</evidence>
<feature type="domain" description="GH16" evidence="2">
    <location>
        <begin position="196"/>
        <end position="462"/>
    </location>
</feature>
<dbReference type="InterPro" id="IPR050546">
    <property type="entry name" value="Glycosyl_Hydrlase_16"/>
</dbReference>
<dbReference type="PANTHER" id="PTHR10963">
    <property type="entry name" value="GLYCOSYL HYDROLASE-RELATED"/>
    <property type="match status" value="1"/>
</dbReference>
<evidence type="ECO:0000259" key="2">
    <source>
        <dbReference type="PROSITE" id="PS51762"/>
    </source>
</evidence>
<dbReference type="InterPro" id="IPR011049">
    <property type="entry name" value="Serralysin-like_metalloprot_C"/>
</dbReference>
<comment type="similarity">
    <text evidence="1">Belongs to the glycosyl hydrolase 16 family.</text>
</comment>
<dbReference type="NCBIfam" id="TIGR01965">
    <property type="entry name" value="VCBS_repeat"/>
    <property type="match status" value="1"/>
</dbReference>
<dbReference type="PANTHER" id="PTHR10963:SF55">
    <property type="entry name" value="GLYCOSIDE HYDROLASE FAMILY 16 PROTEIN"/>
    <property type="match status" value="1"/>
</dbReference>
<dbReference type="InterPro" id="IPR001343">
    <property type="entry name" value="Hemolysn_Ca-bd"/>
</dbReference>
<organism evidence="3 4">
    <name type="scientific">Microvirga terrae</name>
    <dbReference type="NCBI Taxonomy" id="2740529"/>
    <lineage>
        <taxon>Bacteria</taxon>
        <taxon>Pseudomonadati</taxon>
        <taxon>Pseudomonadota</taxon>
        <taxon>Alphaproteobacteria</taxon>
        <taxon>Hyphomicrobiales</taxon>
        <taxon>Methylobacteriaceae</taxon>
        <taxon>Microvirga</taxon>
    </lineage>
</organism>
<dbReference type="Gene3D" id="2.60.120.200">
    <property type="match status" value="1"/>
</dbReference>
<name>A0ABY5RN25_9HYPH</name>
<dbReference type="CDD" id="cd08023">
    <property type="entry name" value="GH16_laminarinase_like"/>
    <property type="match status" value="1"/>
</dbReference>
<evidence type="ECO:0000313" key="4">
    <source>
        <dbReference type="Proteomes" id="UP001017257"/>
    </source>
</evidence>
<dbReference type="Gene3D" id="2.60.40.10">
    <property type="entry name" value="Immunoglobulins"/>
    <property type="match status" value="1"/>
</dbReference>
<dbReference type="Pfam" id="PF00353">
    <property type="entry name" value="HemolysinCabind"/>
    <property type="match status" value="4"/>
</dbReference>
<dbReference type="PRINTS" id="PR00313">
    <property type="entry name" value="CABNDNGRPT"/>
</dbReference>
<dbReference type="PROSITE" id="PS51762">
    <property type="entry name" value="GH16_2"/>
    <property type="match status" value="1"/>
</dbReference>
<proteinExistence type="inferred from homology"/>
<dbReference type="InterPro" id="IPR010221">
    <property type="entry name" value="VCBS_dom"/>
</dbReference>
<dbReference type="EMBL" id="CP102845">
    <property type="protein sequence ID" value="UVF18388.1"/>
    <property type="molecule type" value="Genomic_DNA"/>
</dbReference>
<dbReference type="Proteomes" id="UP001017257">
    <property type="component" value="Chromosome"/>
</dbReference>
<dbReference type="InterPro" id="IPR013783">
    <property type="entry name" value="Ig-like_fold"/>
</dbReference>
<accession>A0ABY5RN25</accession>
<dbReference type="SUPFAM" id="SSF49899">
    <property type="entry name" value="Concanavalin A-like lectins/glucanases"/>
    <property type="match status" value="1"/>
</dbReference>